<sequence>MSNKAPSQPLAMQSGVDYSAYHPQNRDEIDLFELLAQLWKKKLWIVGCMVATTLIAGIYAFTAKEQWTSTAVINAPTFNTMANYYQGFRLVEGETDKPTTSEDVSIKLFQQFVSLASSYNEISQFVRDTEYFKTLSSGMTPQEQARLLEDIVDNIKFAKDKESGVYTVSFPALTAEQAKMLLTDYMSTVNKNVGKIQYSQLAAQIEGRKQSVENQMASLKKIAEEQREEEIENIKMALAIAEKANIQKPDTAGLAKLDSSNMFLLGKDALMAMSSSIEKQPLTLSDKYYELQGQYMALTGFKSGDEKAQAFSYLKNPMEPVTKDKPKKALILVLGALLGGILGAGGVLGMGAITNTKRSESVSN</sequence>
<dbReference type="PANTHER" id="PTHR32309:SF29">
    <property type="entry name" value="CHAIN LENGTH DETERMINANT PROTEIN"/>
    <property type="match status" value="1"/>
</dbReference>
<keyword evidence="4" id="KW-0997">Cell inner membrane</keyword>
<dbReference type="InterPro" id="IPR050445">
    <property type="entry name" value="Bact_polysacc_biosynth/exp"/>
</dbReference>
<protein>
    <recommendedName>
        <fullName evidence="10">Chain length determinant protein</fullName>
    </recommendedName>
    <alternativeName>
        <fullName evidence="11">Polysaccharide antigen chain regulator</fullName>
    </alternativeName>
</protein>
<evidence type="ECO:0000256" key="1">
    <source>
        <dbReference type="ARBA" id="ARBA00004429"/>
    </source>
</evidence>
<dbReference type="OrthoDB" id="6535795at2"/>
<feature type="transmembrane region" description="Helical" evidence="13">
    <location>
        <begin position="43"/>
        <end position="61"/>
    </location>
</feature>
<dbReference type="PANTHER" id="PTHR32309">
    <property type="entry name" value="TYROSINE-PROTEIN KINASE"/>
    <property type="match status" value="1"/>
</dbReference>
<evidence type="ECO:0000256" key="3">
    <source>
        <dbReference type="ARBA" id="ARBA00022475"/>
    </source>
</evidence>
<evidence type="ECO:0000256" key="13">
    <source>
        <dbReference type="SAM" id="Phobius"/>
    </source>
</evidence>
<feature type="transmembrane region" description="Helical" evidence="13">
    <location>
        <begin position="329"/>
        <end position="353"/>
    </location>
</feature>
<dbReference type="KEGG" id="lri:NCTC12151_01023"/>
<keyword evidence="5 13" id="KW-0812">Transmembrane</keyword>
<evidence type="ECO:0000313" key="16">
    <source>
        <dbReference type="Proteomes" id="UP000249005"/>
    </source>
</evidence>
<comment type="similarity">
    <text evidence="9">Belongs to the WzzB/Cld/Rol family.</text>
</comment>
<comment type="pathway">
    <text evidence="2">Bacterial outer membrane biogenesis; lipopolysaccharide biosynthesis.</text>
</comment>
<organism evidence="15 16">
    <name type="scientific">Leminorella richardii</name>
    <dbReference type="NCBI Taxonomy" id="158841"/>
    <lineage>
        <taxon>Bacteria</taxon>
        <taxon>Pseudomonadati</taxon>
        <taxon>Pseudomonadota</taxon>
        <taxon>Gammaproteobacteria</taxon>
        <taxon>Enterobacterales</taxon>
        <taxon>Budviciaceae</taxon>
        <taxon>Leminorella</taxon>
    </lineage>
</organism>
<dbReference type="EMBL" id="LS483470">
    <property type="protein sequence ID" value="SQI37164.1"/>
    <property type="molecule type" value="Genomic_DNA"/>
</dbReference>
<evidence type="ECO:0000256" key="11">
    <source>
        <dbReference type="ARBA" id="ARBA00042235"/>
    </source>
</evidence>
<evidence type="ECO:0000256" key="7">
    <source>
        <dbReference type="ARBA" id="ARBA00022989"/>
    </source>
</evidence>
<evidence type="ECO:0000259" key="14">
    <source>
        <dbReference type="Pfam" id="PF02706"/>
    </source>
</evidence>
<keyword evidence="8 13" id="KW-0472">Membrane</keyword>
<proteinExistence type="inferred from homology"/>
<feature type="coiled-coil region" evidence="12">
    <location>
        <begin position="202"/>
        <end position="244"/>
    </location>
</feature>
<name>A0A2X4XKL2_9GAMM</name>
<dbReference type="Pfam" id="PF02706">
    <property type="entry name" value="Wzz"/>
    <property type="match status" value="1"/>
</dbReference>
<dbReference type="Proteomes" id="UP000249005">
    <property type="component" value="Chromosome 1"/>
</dbReference>
<evidence type="ECO:0000256" key="10">
    <source>
        <dbReference type="ARBA" id="ARBA00039982"/>
    </source>
</evidence>
<reference evidence="15 16" key="1">
    <citation type="submission" date="2018-06" db="EMBL/GenBank/DDBJ databases">
        <authorList>
            <consortium name="Pathogen Informatics"/>
            <person name="Doyle S."/>
        </authorList>
    </citation>
    <scope>NUCLEOTIDE SEQUENCE [LARGE SCALE GENOMIC DNA]</scope>
    <source>
        <strain evidence="15 16">NCTC12151</strain>
    </source>
</reference>
<evidence type="ECO:0000256" key="8">
    <source>
        <dbReference type="ARBA" id="ARBA00023136"/>
    </source>
</evidence>
<dbReference type="RefSeq" id="WP_111739587.1">
    <property type="nucleotide sequence ID" value="NZ_LR698987.1"/>
</dbReference>
<dbReference type="InterPro" id="IPR003856">
    <property type="entry name" value="LPS_length_determ_N"/>
</dbReference>
<comment type="subcellular location">
    <subcellularLocation>
        <location evidence="1">Cell inner membrane</location>
        <topology evidence="1">Multi-pass membrane protein</topology>
    </subcellularLocation>
</comment>
<evidence type="ECO:0000256" key="5">
    <source>
        <dbReference type="ARBA" id="ARBA00022692"/>
    </source>
</evidence>
<evidence type="ECO:0000256" key="4">
    <source>
        <dbReference type="ARBA" id="ARBA00022519"/>
    </source>
</evidence>
<keyword evidence="7 13" id="KW-1133">Transmembrane helix</keyword>
<dbReference type="GO" id="GO:0009103">
    <property type="term" value="P:lipopolysaccharide biosynthetic process"/>
    <property type="evidence" value="ECO:0007669"/>
    <property type="project" value="UniProtKB-KW"/>
</dbReference>
<dbReference type="AlphaFoldDB" id="A0A2X4XKL2"/>
<keyword evidence="6" id="KW-0448">Lipopolysaccharide biosynthesis</keyword>
<dbReference type="GO" id="GO:0004713">
    <property type="term" value="F:protein tyrosine kinase activity"/>
    <property type="evidence" value="ECO:0007669"/>
    <property type="project" value="TreeGrafter"/>
</dbReference>
<evidence type="ECO:0000256" key="6">
    <source>
        <dbReference type="ARBA" id="ARBA00022985"/>
    </source>
</evidence>
<gene>
    <name evidence="15" type="primary">wzzB_1</name>
    <name evidence="15" type="ORF">NCTC12151_01023</name>
</gene>
<evidence type="ECO:0000313" key="15">
    <source>
        <dbReference type="EMBL" id="SQI37164.1"/>
    </source>
</evidence>
<keyword evidence="12" id="KW-0175">Coiled coil</keyword>
<dbReference type="GO" id="GO:0005886">
    <property type="term" value="C:plasma membrane"/>
    <property type="evidence" value="ECO:0007669"/>
    <property type="project" value="UniProtKB-SubCell"/>
</dbReference>
<keyword evidence="16" id="KW-1185">Reference proteome</keyword>
<dbReference type="Gene3D" id="3.30.1890.10">
    <property type="entry name" value="FepE-like"/>
    <property type="match status" value="1"/>
</dbReference>
<evidence type="ECO:0000256" key="12">
    <source>
        <dbReference type="SAM" id="Coils"/>
    </source>
</evidence>
<accession>A0A2X4XKL2</accession>
<keyword evidence="3" id="KW-1003">Cell membrane</keyword>
<feature type="domain" description="Polysaccharide chain length determinant N-terminal" evidence="14">
    <location>
        <begin position="27"/>
        <end position="81"/>
    </location>
</feature>
<dbReference type="SUPFAM" id="SSF160355">
    <property type="entry name" value="Bacterial polysaccharide co-polymerase-like"/>
    <property type="match status" value="1"/>
</dbReference>
<evidence type="ECO:0000256" key="2">
    <source>
        <dbReference type="ARBA" id="ARBA00004756"/>
    </source>
</evidence>
<evidence type="ECO:0000256" key="9">
    <source>
        <dbReference type="ARBA" id="ARBA00038118"/>
    </source>
</evidence>